<accession>A0A6J5F343</accession>
<dbReference type="AlphaFoldDB" id="A0A6J5F343"/>
<name>A0A6J5F343_9BURK</name>
<evidence type="ECO:0000313" key="1">
    <source>
        <dbReference type="EMBL" id="CAB3773250.1"/>
    </source>
</evidence>
<reference evidence="1 2" key="1">
    <citation type="submission" date="2020-04" db="EMBL/GenBank/DDBJ databases">
        <authorList>
            <person name="De Canck E."/>
        </authorList>
    </citation>
    <scope>NUCLEOTIDE SEQUENCE [LARGE SCALE GENOMIC DNA]</scope>
    <source>
        <strain evidence="1 2">LMG 29739</strain>
    </source>
</reference>
<proteinExistence type="predicted"/>
<keyword evidence="2" id="KW-1185">Reference proteome</keyword>
<gene>
    <name evidence="1" type="ORF">LMG29739_06374</name>
</gene>
<dbReference type="Proteomes" id="UP000494329">
    <property type="component" value="Unassembled WGS sequence"/>
</dbReference>
<sequence length="124" mass="13885">MSLGAMRIGPCERRAALGGRPAARIGAVSVDNRAESFRCHRMSSCGCSVRVAARDVRLVVRLAVRLAVPRVARLWVVTRWVESQRAVRQATRKTVRKAMQRAMRQAIRQTIRQTIRPAVKRAAP</sequence>
<evidence type="ECO:0000313" key="2">
    <source>
        <dbReference type="Proteomes" id="UP000494329"/>
    </source>
</evidence>
<protein>
    <submittedName>
        <fullName evidence="1">Uncharacterized protein</fullName>
    </submittedName>
</protein>
<dbReference type="EMBL" id="CADIKF010000138">
    <property type="protein sequence ID" value="CAB3773250.1"/>
    <property type="molecule type" value="Genomic_DNA"/>
</dbReference>
<organism evidence="1 2">
    <name type="scientific">Paraburkholderia solisilvae</name>
    <dbReference type="NCBI Taxonomy" id="624376"/>
    <lineage>
        <taxon>Bacteria</taxon>
        <taxon>Pseudomonadati</taxon>
        <taxon>Pseudomonadota</taxon>
        <taxon>Betaproteobacteria</taxon>
        <taxon>Burkholderiales</taxon>
        <taxon>Burkholderiaceae</taxon>
        <taxon>Paraburkholderia</taxon>
    </lineage>
</organism>